<dbReference type="Proteomes" id="UP000636709">
    <property type="component" value="Unassembled WGS sequence"/>
</dbReference>
<accession>A0A835AIP9</accession>
<dbReference type="GO" id="GO:0009733">
    <property type="term" value="P:response to auxin"/>
    <property type="evidence" value="ECO:0007669"/>
    <property type="project" value="InterPro"/>
</dbReference>
<protein>
    <submittedName>
        <fullName evidence="2">Uncharacterized protein</fullName>
    </submittedName>
</protein>
<evidence type="ECO:0000256" key="1">
    <source>
        <dbReference type="ARBA" id="ARBA00006974"/>
    </source>
</evidence>
<gene>
    <name evidence="2" type="ORF">HU200_053789</name>
</gene>
<reference evidence="2" key="1">
    <citation type="submission" date="2020-07" db="EMBL/GenBank/DDBJ databases">
        <title>Genome sequence and genetic diversity analysis of an under-domesticated orphan crop, white fonio (Digitaria exilis).</title>
        <authorList>
            <person name="Bennetzen J.L."/>
            <person name="Chen S."/>
            <person name="Ma X."/>
            <person name="Wang X."/>
            <person name="Yssel A.E.J."/>
            <person name="Chaluvadi S.R."/>
            <person name="Johnson M."/>
            <person name="Gangashetty P."/>
            <person name="Hamidou F."/>
            <person name="Sanogo M.D."/>
            <person name="Zwaenepoel A."/>
            <person name="Wallace J."/>
            <person name="Van De Peer Y."/>
            <person name="Van Deynze A."/>
        </authorList>
    </citation>
    <scope>NUCLEOTIDE SEQUENCE</scope>
    <source>
        <tissue evidence="2">Leaves</tissue>
    </source>
</reference>
<name>A0A835AIP9_9POAL</name>
<dbReference type="OrthoDB" id="1897212at2759"/>
<dbReference type="PANTHER" id="PTHR31374:SF420">
    <property type="entry name" value="SAUR-LIKE AUXIN-RESPONSIVE PROTEIN FAMILY"/>
    <property type="match status" value="1"/>
</dbReference>
<comment type="caution">
    <text evidence="2">The sequence shown here is derived from an EMBL/GenBank/DDBJ whole genome shotgun (WGS) entry which is preliminary data.</text>
</comment>
<keyword evidence="3" id="KW-1185">Reference proteome</keyword>
<sequence length="272" mass="30369">MMTTGYFRAPKRLYGRKQCYSEPKMNAALLMNGEVPKGYFAVYVGAEARRFVVPTSYLRQPAFRELMERAAEEFGFNQAGGLRIPCREEDFEATVAALEERRLWRRISGARGGGKMNAMGKAGSVDHSSKLGKRSSFGEDCGDNMMAMGYFRAPRRLYGRKPEREQQQQREYTLLVDEGEAAAAAGAVPKGYFAVYVGAEARRFVVPTSYLSQPAFRELMERAAEEFGFDQAGGLRIPCREEDFETTIAALENSRRRGGGGRAGPTRWARCG</sequence>
<dbReference type="PANTHER" id="PTHR31374">
    <property type="entry name" value="AUXIN-INDUCED PROTEIN-LIKE-RELATED"/>
    <property type="match status" value="1"/>
</dbReference>
<comment type="similarity">
    <text evidence="1">Belongs to the ARG7 family.</text>
</comment>
<organism evidence="2 3">
    <name type="scientific">Digitaria exilis</name>
    <dbReference type="NCBI Taxonomy" id="1010633"/>
    <lineage>
        <taxon>Eukaryota</taxon>
        <taxon>Viridiplantae</taxon>
        <taxon>Streptophyta</taxon>
        <taxon>Embryophyta</taxon>
        <taxon>Tracheophyta</taxon>
        <taxon>Spermatophyta</taxon>
        <taxon>Magnoliopsida</taxon>
        <taxon>Liliopsida</taxon>
        <taxon>Poales</taxon>
        <taxon>Poaceae</taxon>
        <taxon>PACMAD clade</taxon>
        <taxon>Panicoideae</taxon>
        <taxon>Panicodae</taxon>
        <taxon>Paniceae</taxon>
        <taxon>Anthephorinae</taxon>
        <taxon>Digitaria</taxon>
    </lineage>
</organism>
<evidence type="ECO:0000313" key="3">
    <source>
        <dbReference type="Proteomes" id="UP000636709"/>
    </source>
</evidence>
<proteinExistence type="inferred from homology"/>
<dbReference type="EMBL" id="JACEFO010002316">
    <property type="protein sequence ID" value="KAF8666079.1"/>
    <property type="molecule type" value="Genomic_DNA"/>
</dbReference>
<dbReference type="InterPro" id="IPR003676">
    <property type="entry name" value="SAUR_fam"/>
</dbReference>
<dbReference type="Pfam" id="PF02519">
    <property type="entry name" value="Auxin_inducible"/>
    <property type="match status" value="2"/>
</dbReference>
<evidence type="ECO:0000313" key="2">
    <source>
        <dbReference type="EMBL" id="KAF8666079.1"/>
    </source>
</evidence>
<dbReference type="AlphaFoldDB" id="A0A835AIP9"/>